<dbReference type="GeneID" id="68120599"/>
<dbReference type="AlphaFoldDB" id="A0A6A5C2T8"/>
<gene>
    <name evidence="2" type="ORF">FDP41_013384</name>
</gene>
<dbReference type="EMBL" id="VFQX01000019">
    <property type="protein sequence ID" value="KAF0980170.1"/>
    <property type="molecule type" value="Genomic_DNA"/>
</dbReference>
<keyword evidence="3" id="KW-1185">Reference proteome</keyword>
<evidence type="ECO:0000313" key="2">
    <source>
        <dbReference type="EMBL" id="KAF0980170.1"/>
    </source>
</evidence>
<feature type="signal peptide" evidence="1">
    <location>
        <begin position="1"/>
        <end position="27"/>
    </location>
</feature>
<evidence type="ECO:0000256" key="1">
    <source>
        <dbReference type="SAM" id="SignalP"/>
    </source>
</evidence>
<proteinExistence type="predicted"/>
<protein>
    <submittedName>
        <fullName evidence="2">Uncharacterized protein</fullName>
    </submittedName>
</protein>
<dbReference type="VEuPathDB" id="AmoebaDB:NfTy_029330"/>
<organism evidence="2 3">
    <name type="scientific">Naegleria fowleri</name>
    <name type="common">Brain eating amoeba</name>
    <dbReference type="NCBI Taxonomy" id="5763"/>
    <lineage>
        <taxon>Eukaryota</taxon>
        <taxon>Discoba</taxon>
        <taxon>Heterolobosea</taxon>
        <taxon>Tetramitia</taxon>
        <taxon>Eutetramitia</taxon>
        <taxon>Vahlkampfiidae</taxon>
        <taxon>Naegleria</taxon>
    </lineage>
</organism>
<reference evidence="2 3" key="1">
    <citation type="journal article" date="2019" name="Sci. Rep.">
        <title>Nanopore sequencing improves the draft genome of the human pathogenic amoeba Naegleria fowleri.</title>
        <authorList>
            <person name="Liechti N."/>
            <person name="Schurch N."/>
            <person name="Bruggmann R."/>
            <person name="Wittwer M."/>
        </authorList>
    </citation>
    <scope>NUCLEOTIDE SEQUENCE [LARGE SCALE GENOMIC DNA]</scope>
    <source>
        <strain evidence="2 3">ATCC 30894</strain>
    </source>
</reference>
<feature type="chain" id="PRO_5025522751" evidence="1">
    <location>
        <begin position="28"/>
        <end position="238"/>
    </location>
</feature>
<accession>A0A6A5C2T8</accession>
<dbReference type="VEuPathDB" id="AmoebaDB:FDP41_013384"/>
<dbReference type="RefSeq" id="XP_044564883.1">
    <property type="nucleotide sequence ID" value="XM_044704008.1"/>
</dbReference>
<dbReference type="VEuPathDB" id="AmoebaDB:NF0070860"/>
<name>A0A6A5C2T8_NAEFO</name>
<sequence length="238" mass="27675">MKPPSQQQLLGICLLLLFVMLWILLEGNELAYPHVHASSVQAIPFVSLIHEENRDHSSLIEEETLSFPLSHENNLMNQLNRLQTLMNRREMIHSFSAVNRLKQVDYNEQVQIVKQLNEPRMVAKTSEIISSFKAIEWIDEYEPRFKSALNFQKIQQLAQRQLGETFHTSSSSVNKNDSTNKILIHVIITILPSLDAILVNQELEEAHLIANELNSKLTEWFSQQRQQQWKTTPKRILQ</sequence>
<evidence type="ECO:0000313" key="3">
    <source>
        <dbReference type="Proteomes" id="UP000444721"/>
    </source>
</evidence>
<keyword evidence="1" id="KW-0732">Signal</keyword>
<comment type="caution">
    <text evidence="2">The sequence shown here is derived from an EMBL/GenBank/DDBJ whole genome shotgun (WGS) entry which is preliminary data.</text>
</comment>
<dbReference type="Proteomes" id="UP000444721">
    <property type="component" value="Unassembled WGS sequence"/>
</dbReference>